<dbReference type="InterPro" id="IPR018979">
    <property type="entry name" value="FERM_N"/>
</dbReference>
<dbReference type="InterPro" id="IPR029071">
    <property type="entry name" value="Ubiquitin-like_domsf"/>
</dbReference>
<dbReference type="Pfam" id="PF09379">
    <property type="entry name" value="FERM_N"/>
    <property type="match status" value="1"/>
</dbReference>
<organism evidence="2">
    <name type="scientific">Schizaphis graminum</name>
    <name type="common">Green bug aphid</name>
    <dbReference type="NCBI Taxonomy" id="13262"/>
    <lineage>
        <taxon>Eukaryota</taxon>
        <taxon>Metazoa</taxon>
        <taxon>Ecdysozoa</taxon>
        <taxon>Arthropoda</taxon>
        <taxon>Hexapoda</taxon>
        <taxon>Insecta</taxon>
        <taxon>Pterygota</taxon>
        <taxon>Neoptera</taxon>
        <taxon>Paraneoptera</taxon>
        <taxon>Hemiptera</taxon>
        <taxon>Sternorrhyncha</taxon>
        <taxon>Aphidomorpha</taxon>
        <taxon>Aphidoidea</taxon>
        <taxon>Aphididae</taxon>
        <taxon>Aphidini</taxon>
        <taxon>Schizaphis</taxon>
    </lineage>
</organism>
<dbReference type="PROSITE" id="PS50057">
    <property type="entry name" value="FERM_3"/>
    <property type="match status" value="1"/>
</dbReference>
<feature type="domain" description="FERM" evidence="1">
    <location>
        <begin position="1"/>
        <end position="160"/>
    </location>
</feature>
<reference evidence="2" key="1">
    <citation type="submission" date="2018-04" db="EMBL/GenBank/DDBJ databases">
        <title>Transcriptome of Schizaphis graminum biotype I.</title>
        <authorList>
            <person name="Scully E.D."/>
            <person name="Geib S.M."/>
            <person name="Palmer N.A."/>
            <person name="Koch K."/>
            <person name="Bradshaw J."/>
            <person name="Heng-Moss T."/>
            <person name="Sarath G."/>
        </authorList>
    </citation>
    <scope>NUCLEOTIDE SEQUENCE</scope>
</reference>
<dbReference type="SUPFAM" id="SSF54236">
    <property type="entry name" value="Ubiquitin-like"/>
    <property type="match status" value="1"/>
</dbReference>
<dbReference type="Gene3D" id="3.10.20.90">
    <property type="entry name" value="Phosphatidylinositol 3-kinase Catalytic Subunit, Chain A, domain 1"/>
    <property type="match status" value="1"/>
</dbReference>
<dbReference type="EMBL" id="GGMR01011050">
    <property type="protein sequence ID" value="MBY23669.1"/>
    <property type="molecule type" value="Transcribed_RNA"/>
</dbReference>
<protein>
    <submittedName>
        <fullName evidence="2">E3 ubiquitin-protein ligase</fullName>
    </submittedName>
</protein>
<evidence type="ECO:0000313" key="2">
    <source>
        <dbReference type="EMBL" id="MBY23669.1"/>
    </source>
</evidence>
<proteinExistence type="predicted"/>
<dbReference type="CDD" id="cd17104">
    <property type="entry name" value="FERM_F1_MYLIP"/>
    <property type="match status" value="1"/>
</dbReference>
<sequence>MWCLVSQPNAVVIEVRLDHKAKGLECLEKVCECLGINKECDYFGLQYKTVKGQDVWLNLRNLIEHQVAGVHPYRFALRVKFWVPPHLLLQESTRHKFKRTPHQRKTRYKNCFIMCFNNTTWVVKGFITKHLNICSQTYFEDEDSLFINIMYKFNNKYYNY</sequence>
<dbReference type="AlphaFoldDB" id="A0A2S2P2I7"/>
<dbReference type="PANTHER" id="PTHR23280:SF13">
    <property type="entry name" value="E3 UBIQUITIN-PROTEIN LIGASE MYLIP"/>
    <property type="match status" value="1"/>
</dbReference>
<dbReference type="GO" id="GO:0006511">
    <property type="term" value="P:ubiquitin-dependent protein catabolic process"/>
    <property type="evidence" value="ECO:0007669"/>
    <property type="project" value="TreeGrafter"/>
</dbReference>
<dbReference type="GO" id="GO:0004842">
    <property type="term" value="F:ubiquitin-protein transferase activity"/>
    <property type="evidence" value="ECO:0007669"/>
    <property type="project" value="TreeGrafter"/>
</dbReference>
<name>A0A2S2P2I7_SCHGA</name>
<dbReference type="PANTHER" id="PTHR23280">
    <property type="entry name" value="4.1 G PROTEIN"/>
    <property type="match status" value="1"/>
</dbReference>
<gene>
    <name evidence="2" type="primary">Mylip_0</name>
    <name evidence="2" type="ORF">g.110331</name>
</gene>
<accession>A0A2S2P2I7</accession>
<dbReference type="InterPro" id="IPR000299">
    <property type="entry name" value="FERM_domain"/>
</dbReference>
<evidence type="ECO:0000259" key="1">
    <source>
        <dbReference type="PROSITE" id="PS50057"/>
    </source>
</evidence>